<keyword evidence="1" id="KW-0328">Glycosyltransferase</keyword>
<comment type="caution">
    <text evidence="1">The sequence shown here is derived from an EMBL/GenBank/DDBJ whole genome shotgun (WGS) entry which is preliminary data.</text>
</comment>
<dbReference type="SUPFAM" id="SSF53756">
    <property type="entry name" value="UDP-Glycosyltransferase/glycogen phosphorylase"/>
    <property type="match status" value="1"/>
</dbReference>
<feature type="non-terminal residue" evidence="1">
    <location>
        <position position="64"/>
    </location>
</feature>
<sequence length="64" mass="7476">MRIMLVTDAWDPQVNGVVRTMKRVIQETEAMGHVWEIVHPGQGFRTMPLPTYPEIKLALFARRR</sequence>
<dbReference type="GO" id="GO:0016757">
    <property type="term" value="F:glycosyltransferase activity"/>
    <property type="evidence" value="ECO:0007669"/>
    <property type="project" value="UniProtKB-KW"/>
</dbReference>
<gene>
    <name evidence="1" type="ORF">DD728_06810</name>
</gene>
<protein>
    <submittedName>
        <fullName evidence="1">Alpha-mannosyltransferase</fullName>
    </submittedName>
</protein>
<evidence type="ECO:0000313" key="1">
    <source>
        <dbReference type="EMBL" id="HBQ48581.1"/>
    </source>
</evidence>
<name>A0A356W4H5_9PROT</name>
<organism evidence="1 2">
    <name type="scientific">Hyphomonas atlantica</name>
    <dbReference type="NCBI Taxonomy" id="1280948"/>
    <lineage>
        <taxon>Bacteria</taxon>
        <taxon>Pseudomonadati</taxon>
        <taxon>Pseudomonadota</taxon>
        <taxon>Alphaproteobacteria</taxon>
        <taxon>Hyphomonadales</taxon>
        <taxon>Hyphomonadaceae</taxon>
        <taxon>Hyphomonas</taxon>
    </lineage>
</organism>
<proteinExistence type="predicted"/>
<dbReference type="Proteomes" id="UP000263957">
    <property type="component" value="Unassembled WGS sequence"/>
</dbReference>
<evidence type="ECO:0000313" key="2">
    <source>
        <dbReference type="Proteomes" id="UP000263957"/>
    </source>
</evidence>
<accession>A0A356W4H5</accession>
<dbReference type="EMBL" id="DOGS01000136">
    <property type="protein sequence ID" value="HBQ48581.1"/>
    <property type="molecule type" value="Genomic_DNA"/>
</dbReference>
<dbReference type="AlphaFoldDB" id="A0A356W4H5"/>
<reference evidence="1 2" key="1">
    <citation type="journal article" date="2018" name="Nat. Biotechnol.">
        <title>A standardized bacterial taxonomy based on genome phylogeny substantially revises the tree of life.</title>
        <authorList>
            <person name="Parks D.H."/>
            <person name="Chuvochina M."/>
            <person name="Waite D.W."/>
            <person name="Rinke C."/>
            <person name="Skarshewski A."/>
            <person name="Chaumeil P.A."/>
            <person name="Hugenholtz P."/>
        </authorList>
    </citation>
    <scope>NUCLEOTIDE SEQUENCE [LARGE SCALE GENOMIC DNA]</scope>
    <source>
        <strain evidence="1">UBA10378</strain>
    </source>
</reference>
<keyword evidence="1" id="KW-0808">Transferase</keyword>